<keyword evidence="6" id="KW-0406">Ion transport</keyword>
<dbReference type="GO" id="GO:0009279">
    <property type="term" value="C:cell outer membrane"/>
    <property type="evidence" value="ECO:0007669"/>
    <property type="project" value="UniProtKB-SubCell"/>
</dbReference>
<evidence type="ECO:0000256" key="8">
    <source>
        <dbReference type="ARBA" id="ARBA00023136"/>
    </source>
</evidence>
<keyword evidence="4" id="KW-0812">Transmembrane</keyword>
<dbReference type="EMBL" id="QENU01000008">
    <property type="protein sequence ID" value="PVX33418.1"/>
    <property type="molecule type" value="Genomic_DNA"/>
</dbReference>
<dbReference type="RefSeq" id="WP_116631947.1">
    <property type="nucleotide sequence ID" value="NZ_QENU01000008.1"/>
</dbReference>
<evidence type="ECO:0000256" key="9">
    <source>
        <dbReference type="ARBA" id="ARBA00023237"/>
    </source>
</evidence>
<comment type="caution">
    <text evidence="12">The sequence shown here is derived from an EMBL/GenBank/DDBJ whole genome shotgun (WGS) entry which is preliminary data.</text>
</comment>
<dbReference type="PANTHER" id="PTHR34501">
    <property type="entry name" value="PROTEIN YDDL-RELATED"/>
    <property type="match status" value="1"/>
</dbReference>
<feature type="chain" id="PRO_5015551138" evidence="10">
    <location>
        <begin position="21"/>
        <end position="351"/>
    </location>
</feature>
<gene>
    <name evidence="12" type="ORF">C8D76_1081</name>
</gene>
<evidence type="ECO:0000313" key="12">
    <source>
        <dbReference type="EMBL" id="PVX33418.1"/>
    </source>
</evidence>
<name>A0A2U0SPZ7_9PAST</name>
<dbReference type="Gene3D" id="2.40.160.10">
    <property type="entry name" value="Porin"/>
    <property type="match status" value="1"/>
</dbReference>
<evidence type="ECO:0000256" key="1">
    <source>
        <dbReference type="ARBA" id="ARBA00004571"/>
    </source>
</evidence>
<keyword evidence="13" id="KW-1185">Reference proteome</keyword>
<keyword evidence="7" id="KW-0626">Porin</keyword>
<feature type="signal peptide" evidence="10">
    <location>
        <begin position="1"/>
        <end position="20"/>
    </location>
</feature>
<comment type="subcellular location">
    <subcellularLocation>
        <location evidence="1">Cell outer membrane</location>
        <topology evidence="1">Multi-pass membrane protein</topology>
    </subcellularLocation>
</comment>
<evidence type="ECO:0000259" key="11">
    <source>
        <dbReference type="Pfam" id="PF13609"/>
    </source>
</evidence>
<evidence type="ECO:0000256" key="7">
    <source>
        <dbReference type="ARBA" id="ARBA00023114"/>
    </source>
</evidence>
<dbReference type="InterPro" id="IPR033900">
    <property type="entry name" value="Gram_neg_porin_domain"/>
</dbReference>
<keyword evidence="2" id="KW-0813">Transport</keyword>
<organism evidence="12 13">
    <name type="scientific">Alitibacter langaaensis DSM 22999</name>
    <dbReference type="NCBI Taxonomy" id="1122935"/>
    <lineage>
        <taxon>Bacteria</taxon>
        <taxon>Pseudomonadati</taxon>
        <taxon>Pseudomonadota</taxon>
        <taxon>Gammaproteobacteria</taxon>
        <taxon>Pasteurellales</taxon>
        <taxon>Pasteurellaceae</taxon>
        <taxon>Alitibacter</taxon>
    </lineage>
</organism>
<dbReference type="CDD" id="cd00342">
    <property type="entry name" value="gram_neg_porins"/>
    <property type="match status" value="1"/>
</dbReference>
<keyword evidence="8" id="KW-0472">Membrane</keyword>
<evidence type="ECO:0000256" key="10">
    <source>
        <dbReference type="SAM" id="SignalP"/>
    </source>
</evidence>
<reference evidence="12 13" key="1">
    <citation type="submission" date="2018-05" db="EMBL/GenBank/DDBJ databases">
        <title>Genomic Encyclopedia of Type Strains, Phase IV (KMG-IV): sequencing the most valuable type-strain genomes for metagenomic binning, comparative biology and taxonomic classification.</title>
        <authorList>
            <person name="Goeker M."/>
        </authorList>
    </citation>
    <scope>NUCLEOTIDE SEQUENCE [LARGE SCALE GENOMIC DNA]</scope>
    <source>
        <strain evidence="12 13">DSM 22999</strain>
    </source>
</reference>
<protein>
    <submittedName>
        <fullName evidence="12">Putative porin</fullName>
    </submittedName>
</protein>
<evidence type="ECO:0000256" key="4">
    <source>
        <dbReference type="ARBA" id="ARBA00022692"/>
    </source>
</evidence>
<keyword evidence="3" id="KW-1134">Transmembrane beta strand</keyword>
<dbReference type="GO" id="GO:0006811">
    <property type="term" value="P:monoatomic ion transport"/>
    <property type="evidence" value="ECO:0007669"/>
    <property type="project" value="UniProtKB-KW"/>
</dbReference>
<accession>A0A2U0SPZ7</accession>
<evidence type="ECO:0000256" key="2">
    <source>
        <dbReference type="ARBA" id="ARBA00022448"/>
    </source>
</evidence>
<dbReference type="SUPFAM" id="SSF56935">
    <property type="entry name" value="Porins"/>
    <property type="match status" value="1"/>
</dbReference>
<dbReference type="GO" id="GO:0046930">
    <property type="term" value="C:pore complex"/>
    <property type="evidence" value="ECO:0007669"/>
    <property type="project" value="UniProtKB-KW"/>
</dbReference>
<dbReference type="Proteomes" id="UP000245909">
    <property type="component" value="Unassembled WGS sequence"/>
</dbReference>
<keyword evidence="9" id="KW-0998">Cell outer membrane</keyword>
<dbReference type="InterPro" id="IPR050298">
    <property type="entry name" value="Gram-neg_bact_OMP"/>
</dbReference>
<dbReference type="InterPro" id="IPR023614">
    <property type="entry name" value="Porin_dom_sf"/>
</dbReference>
<evidence type="ECO:0000256" key="5">
    <source>
        <dbReference type="ARBA" id="ARBA00022729"/>
    </source>
</evidence>
<dbReference type="AlphaFoldDB" id="A0A2U0SPZ7"/>
<dbReference type="OrthoDB" id="5675796at2"/>
<dbReference type="Pfam" id="PF13609">
    <property type="entry name" value="Porin_4"/>
    <property type="match status" value="1"/>
</dbReference>
<proteinExistence type="predicted"/>
<evidence type="ECO:0000256" key="6">
    <source>
        <dbReference type="ARBA" id="ARBA00023065"/>
    </source>
</evidence>
<feature type="domain" description="Porin" evidence="11">
    <location>
        <begin position="13"/>
        <end position="329"/>
    </location>
</feature>
<dbReference type="PANTHER" id="PTHR34501:SF2">
    <property type="entry name" value="OUTER MEMBRANE PORIN F-RELATED"/>
    <property type="match status" value="1"/>
</dbReference>
<evidence type="ECO:0000313" key="13">
    <source>
        <dbReference type="Proteomes" id="UP000245909"/>
    </source>
</evidence>
<evidence type="ECO:0000256" key="3">
    <source>
        <dbReference type="ARBA" id="ARBA00022452"/>
    </source>
</evidence>
<dbReference type="GO" id="GO:0015288">
    <property type="term" value="F:porin activity"/>
    <property type="evidence" value="ECO:0007669"/>
    <property type="project" value="UniProtKB-KW"/>
</dbReference>
<keyword evidence="5 10" id="KW-0732">Signal</keyword>
<sequence length="351" mass="40155">MKKSLSLLTLSLLASATAHGVEIYKKDGLAFQINGQYRPMIVHSEGQRTDLRDRGSRIEFILKQDMGGWTLVGKNRIIFNGKDANGSNNSGFGEPRTAQLYLGLEQKSIGRLYFGRLPTNGDAIMLGDYQLGGNGRNPLTASTSKGIHYRSAAYAGFEVGADYLFGSAVKDLNSTSSLKNGYGLALYYTNKFNDDWRFRFRAGYTRDAYDSHQFKAPDNNGVNRSWIANDVNRDAWRVSTEVKYRDFEVAYNYGELKDLQFANYLDTDRVKEKRHFLAARYFFTPKFAAYSQFRYEKRGENVNRGYTAGLDYRPIKNFITFIEFARDRNIANVNVHNDYANSYYTGFRFLF</sequence>